<dbReference type="AlphaFoldDB" id="A0A5C0UHD4"/>
<gene>
    <name evidence="4" type="ORF">FZC36_01360</name>
</gene>
<organism evidence="4 5">
    <name type="scientific">Candidatus Nesciobacter abundans</name>
    <dbReference type="NCBI Taxonomy" id="2601668"/>
    <lineage>
        <taxon>Bacteria</taxon>
        <taxon>Pseudomonadati</taxon>
        <taxon>Pseudomonadota</taxon>
        <taxon>Alphaproteobacteria</taxon>
        <taxon>Holosporales</taxon>
        <taxon>Holosporaceae</taxon>
        <taxon>Candidatus Nesciobacter</taxon>
    </lineage>
</organism>
<name>A0A5C0UHD4_9PROT</name>
<evidence type="ECO:0000313" key="4">
    <source>
        <dbReference type="EMBL" id="QEK39081.1"/>
    </source>
</evidence>
<dbReference type="Gene3D" id="3.30.1330.30">
    <property type="match status" value="1"/>
</dbReference>
<dbReference type="EMBL" id="CP043314">
    <property type="protein sequence ID" value="QEK39081.1"/>
    <property type="molecule type" value="Genomic_DNA"/>
</dbReference>
<dbReference type="Gene3D" id="3.40.1280.10">
    <property type="match status" value="1"/>
</dbReference>
<dbReference type="InterPro" id="IPR004441">
    <property type="entry name" value="rRNA_MeTrfase_TrmH"/>
</dbReference>
<dbReference type="RefSeq" id="WP_148972204.1">
    <property type="nucleotide sequence ID" value="NZ_CP043314.1"/>
</dbReference>
<dbReference type="GO" id="GO:0006396">
    <property type="term" value="P:RNA processing"/>
    <property type="evidence" value="ECO:0007669"/>
    <property type="project" value="InterPro"/>
</dbReference>
<dbReference type="Pfam" id="PF08032">
    <property type="entry name" value="SpoU_sub_bind"/>
    <property type="match status" value="1"/>
</dbReference>
<feature type="domain" description="RNA 2-O ribose methyltransferase substrate binding" evidence="3">
    <location>
        <begin position="5"/>
        <end position="74"/>
    </location>
</feature>
<accession>A0A5C0UHD4</accession>
<sequence>MRTIRIWGRHAVFSALSNKQRQVESIICIKKYAEEVKQIRRVSIKIVDRRHLDDILPGVQHQGILLMCSSLNTCKLSTCDHINPDDNILALDQLQDPQNIGAIMRSMAAFNFKHLLVTKDRCPELDGVAAKASCGGIDRVHILKAVNLADSLIRLKKNGFWCFGLEGNEKDEYKKYSGNITKGVVLVVGSEGFGIRDRIKSECDGFISIDTNPEFPVLNASVAASLGMHIINNGDKYVPKKLEKDTSCL</sequence>
<evidence type="ECO:0000313" key="5">
    <source>
        <dbReference type="Proteomes" id="UP000324924"/>
    </source>
</evidence>
<keyword evidence="1 4" id="KW-0489">Methyltransferase</keyword>
<dbReference type="SUPFAM" id="SSF55315">
    <property type="entry name" value="L30e-like"/>
    <property type="match status" value="1"/>
</dbReference>
<dbReference type="InterPro" id="IPR029028">
    <property type="entry name" value="Alpha/beta_knot_MTases"/>
</dbReference>
<dbReference type="InterPro" id="IPR013123">
    <property type="entry name" value="SpoU_subst-bd"/>
</dbReference>
<evidence type="ECO:0000259" key="3">
    <source>
        <dbReference type="SMART" id="SM00967"/>
    </source>
</evidence>
<dbReference type="Pfam" id="PF00588">
    <property type="entry name" value="SpoU_methylase"/>
    <property type="match status" value="1"/>
</dbReference>
<dbReference type="KEGG" id="nabu:FZC36_01360"/>
<dbReference type="SUPFAM" id="SSF75217">
    <property type="entry name" value="alpha/beta knot"/>
    <property type="match status" value="1"/>
</dbReference>
<dbReference type="PANTHER" id="PTHR46429">
    <property type="entry name" value="23S RRNA (GUANOSINE-2'-O-)-METHYLTRANSFERASE RLMB"/>
    <property type="match status" value="1"/>
</dbReference>
<dbReference type="SMART" id="SM00967">
    <property type="entry name" value="SpoU_sub_bind"/>
    <property type="match status" value="1"/>
</dbReference>
<dbReference type="GO" id="GO:0032259">
    <property type="term" value="P:methylation"/>
    <property type="evidence" value="ECO:0007669"/>
    <property type="project" value="UniProtKB-KW"/>
</dbReference>
<keyword evidence="2 4" id="KW-0808">Transferase</keyword>
<reference evidence="4 5" key="1">
    <citation type="submission" date="2019-08" db="EMBL/GenBank/DDBJ databases">
        <title>Highly reduced genomes of protist endosymbionts show evolutionary convergence.</title>
        <authorList>
            <person name="George E."/>
            <person name="Husnik F."/>
            <person name="Tashyreva D."/>
            <person name="Prokopchuk G."/>
            <person name="Horak A."/>
            <person name="Kwong W.K."/>
            <person name="Lukes J."/>
            <person name="Keeling P.J."/>
        </authorList>
    </citation>
    <scope>NUCLEOTIDE SEQUENCE [LARGE SCALE GENOMIC DNA]</scope>
    <source>
        <strain evidence="4">1604HC</strain>
    </source>
</reference>
<dbReference type="OrthoDB" id="9785673at2"/>
<dbReference type="GO" id="GO:0008173">
    <property type="term" value="F:RNA methyltransferase activity"/>
    <property type="evidence" value="ECO:0007669"/>
    <property type="project" value="InterPro"/>
</dbReference>
<evidence type="ECO:0000256" key="2">
    <source>
        <dbReference type="ARBA" id="ARBA00022679"/>
    </source>
</evidence>
<proteinExistence type="predicted"/>
<dbReference type="Proteomes" id="UP000324924">
    <property type="component" value="Chromosome"/>
</dbReference>
<keyword evidence="5" id="KW-1185">Reference proteome</keyword>
<dbReference type="InterPro" id="IPR029026">
    <property type="entry name" value="tRNA_m1G_MTases_N"/>
</dbReference>
<dbReference type="GO" id="GO:0003723">
    <property type="term" value="F:RNA binding"/>
    <property type="evidence" value="ECO:0007669"/>
    <property type="project" value="InterPro"/>
</dbReference>
<dbReference type="InterPro" id="IPR001537">
    <property type="entry name" value="SpoU_MeTrfase"/>
</dbReference>
<dbReference type="PANTHER" id="PTHR46429:SF1">
    <property type="entry name" value="23S RRNA (GUANOSINE-2'-O-)-METHYLTRANSFERASE RLMB"/>
    <property type="match status" value="1"/>
</dbReference>
<protein>
    <submittedName>
        <fullName evidence="4">RNA methyltransferase</fullName>
    </submittedName>
</protein>
<dbReference type="GO" id="GO:0005829">
    <property type="term" value="C:cytosol"/>
    <property type="evidence" value="ECO:0007669"/>
    <property type="project" value="TreeGrafter"/>
</dbReference>
<evidence type="ECO:0000256" key="1">
    <source>
        <dbReference type="ARBA" id="ARBA00022603"/>
    </source>
</evidence>
<dbReference type="CDD" id="cd18103">
    <property type="entry name" value="SpoU-like_RlmB"/>
    <property type="match status" value="1"/>
</dbReference>
<dbReference type="InterPro" id="IPR029064">
    <property type="entry name" value="Ribosomal_eL30-like_sf"/>
</dbReference>